<name>A0A845G4F5_9BURK</name>
<evidence type="ECO:0000313" key="1">
    <source>
        <dbReference type="EMBL" id="MYM88530.1"/>
    </source>
</evidence>
<evidence type="ECO:0000313" key="2">
    <source>
        <dbReference type="Proteomes" id="UP000470302"/>
    </source>
</evidence>
<gene>
    <name evidence="1" type="ORF">GTP91_15270</name>
</gene>
<dbReference type="EMBL" id="WWCW01000048">
    <property type="protein sequence ID" value="MYM88530.1"/>
    <property type="molecule type" value="Genomic_DNA"/>
</dbReference>
<dbReference type="AlphaFoldDB" id="A0A845G4F5"/>
<dbReference type="Proteomes" id="UP000470302">
    <property type="component" value="Unassembled WGS sequence"/>
</dbReference>
<reference evidence="1 2" key="1">
    <citation type="submission" date="2020-01" db="EMBL/GenBank/DDBJ databases">
        <title>Novel species isolated from a subtropical stream in China.</title>
        <authorList>
            <person name="Lu H."/>
        </authorList>
    </citation>
    <scope>NUCLEOTIDE SEQUENCE [LARGE SCALE GENOMIC DNA]</scope>
    <source>
        <strain evidence="1 2">FT82W</strain>
    </source>
</reference>
<organism evidence="1 2">
    <name type="scientific">Duganella vulcania</name>
    <dbReference type="NCBI Taxonomy" id="2692166"/>
    <lineage>
        <taxon>Bacteria</taxon>
        <taxon>Pseudomonadati</taxon>
        <taxon>Pseudomonadota</taxon>
        <taxon>Betaproteobacteria</taxon>
        <taxon>Burkholderiales</taxon>
        <taxon>Oxalobacteraceae</taxon>
        <taxon>Telluria group</taxon>
        <taxon>Duganella</taxon>
    </lineage>
</organism>
<comment type="caution">
    <text evidence="1">The sequence shown here is derived from an EMBL/GenBank/DDBJ whole genome shotgun (WGS) entry which is preliminary data.</text>
</comment>
<protein>
    <submittedName>
        <fullName evidence="1">Uncharacterized protein</fullName>
    </submittedName>
</protein>
<proteinExistence type="predicted"/>
<accession>A0A845G4F5</accession>
<sequence length="239" mass="26606">MDEDQTLAVLLLIEDGRLTAISHDWIALPKGGTRIDADALESEDGYGPFYWRGEPFTGVAYSFGPEGHCVDEQVYLEGMAEYPAQRAWYLSGAPRFAAEGGTYMAWFEDGRLQAKGDAITNVHALRLLLAGDGILKGIELRERELFDFDTVAALQLTPEFFLIGPAIDNALIEELLRHPFFRTTPRLWLVETGADARIFDILGACTGLKTLSLRKNPALRADLDAQILQRLRDVTVEFS</sequence>